<evidence type="ECO:0000256" key="2">
    <source>
        <dbReference type="SAM" id="Phobius"/>
    </source>
</evidence>
<dbReference type="EMBL" id="QWKH01000015">
    <property type="protein sequence ID" value="NBI34105.1"/>
    <property type="molecule type" value="Genomic_DNA"/>
</dbReference>
<feature type="region of interest" description="Disordered" evidence="1">
    <location>
        <begin position="1"/>
        <end position="60"/>
    </location>
</feature>
<feature type="transmembrane region" description="Helical" evidence="2">
    <location>
        <begin position="64"/>
        <end position="84"/>
    </location>
</feature>
<gene>
    <name evidence="3" type="ORF">D1639_03475</name>
</gene>
<feature type="compositionally biased region" description="Basic and acidic residues" evidence="1">
    <location>
        <begin position="1"/>
        <end position="24"/>
    </location>
</feature>
<proteinExistence type="predicted"/>
<evidence type="ECO:0000313" key="3">
    <source>
        <dbReference type="EMBL" id="NBI34105.1"/>
    </source>
</evidence>
<comment type="caution">
    <text evidence="3">The sequence shown here is derived from an EMBL/GenBank/DDBJ whole genome shotgun (WGS) entry which is preliminary data.</text>
</comment>
<keyword evidence="2" id="KW-0472">Membrane</keyword>
<evidence type="ECO:0000256" key="1">
    <source>
        <dbReference type="SAM" id="MobiDB-lite"/>
    </source>
</evidence>
<keyword evidence="2" id="KW-1133">Transmembrane helix</keyword>
<keyword evidence="2" id="KW-0812">Transmembrane</keyword>
<protein>
    <submittedName>
        <fullName evidence="3">Uncharacterized protein</fullName>
    </submittedName>
</protein>
<reference evidence="3" key="1">
    <citation type="submission" date="2018-08" db="EMBL/GenBank/DDBJ databases">
        <title>Murine metabolic-syndrome-specific gut microbial biobank.</title>
        <authorList>
            <person name="Liu C."/>
        </authorList>
    </citation>
    <scope>NUCLEOTIDE SEQUENCE [LARGE SCALE GENOMIC DNA]</scope>
    <source>
        <strain evidence="3">Z82</strain>
    </source>
</reference>
<name>A0A7C9N8D8_9BACT</name>
<accession>A0A7C9N8D8</accession>
<feature type="region of interest" description="Disordered" evidence="1">
    <location>
        <begin position="102"/>
        <end position="123"/>
    </location>
</feature>
<dbReference type="AlphaFoldDB" id="A0A7C9N8D8"/>
<organism evidence="3">
    <name type="scientific">Muribaculaceae bacterium Z82</name>
    <dbReference type="NCBI Taxonomy" id="2304548"/>
    <lineage>
        <taxon>Bacteria</taxon>
        <taxon>Pseudomonadati</taxon>
        <taxon>Bacteroidota</taxon>
        <taxon>Bacteroidia</taxon>
        <taxon>Bacteroidales</taxon>
        <taxon>Muribaculaceae</taxon>
    </lineage>
</organism>
<sequence length="123" mass="13391">MTEGKRESRRERKAKESFAERDPLAAEQPDVLESSASDPEFPAMQEFEVDSGGPTGSTSKHPGLIWLLLAAVAVAALIFGMMALGDWMTPSAAERRAQVQFDEQTIPEDMGANENPEAEKSLP</sequence>